<dbReference type="KEGG" id="dak:DaAHT2_1061"/>
<dbReference type="InterPro" id="IPR003593">
    <property type="entry name" value="AAA+_ATPase"/>
</dbReference>
<comment type="similarity">
    <text evidence="11">Belongs to the GTP-binding SRP family. FtsY subfamily.</text>
</comment>
<keyword evidence="8 11" id="KW-0675">Receptor</keyword>
<evidence type="ECO:0000313" key="14">
    <source>
        <dbReference type="EMBL" id="ADH85759.1"/>
    </source>
</evidence>
<keyword evidence="2 11" id="KW-1003">Cell membrane</keyword>
<evidence type="ECO:0000256" key="3">
    <source>
        <dbReference type="ARBA" id="ARBA00022490"/>
    </source>
</evidence>
<dbReference type="AlphaFoldDB" id="D6Z2I4"/>
<reference evidence="15" key="1">
    <citation type="submission" date="2010-02" db="EMBL/GenBank/DDBJ databases">
        <title>Complete sequence of Desulfurivibrio alkaliphilus AHT2.</title>
        <authorList>
            <consortium name="US DOE Joint Genome Institute"/>
            <person name="Pitluck S."/>
            <person name="Chertkov O."/>
            <person name="Detter J.C."/>
            <person name="Han C."/>
            <person name="Tapia R."/>
            <person name="Larimer F."/>
            <person name="Land M."/>
            <person name="Hauser L."/>
            <person name="Kyrpides N."/>
            <person name="Mikhailova N."/>
            <person name="Sorokin D.Y."/>
            <person name="Muyzer G."/>
            <person name="Woyke T."/>
        </authorList>
    </citation>
    <scope>NUCLEOTIDE SEQUENCE [LARGE SCALE GENOMIC DNA]</scope>
    <source>
        <strain evidence="15">DSM 19089 / UNIQEM U267 / AHT2</strain>
    </source>
</reference>
<protein>
    <recommendedName>
        <fullName evidence="11">Signal recognition particle receptor FtsY</fullName>
        <shortName evidence="11">SRP receptor</shortName>
        <ecNumber evidence="11">3.6.5.4</ecNumber>
    </recommendedName>
</protein>
<name>D6Z2I4_DESAT</name>
<dbReference type="InParanoid" id="D6Z2I4"/>
<feature type="binding site" evidence="11">
    <location>
        <begin position="325"/>
        <end position="328"/>
    </location>
    <ligand>
        <name>GTP</name>
        <dbReference type="ChEBI" id="CHEBI:37565"/>
    </ligand>
</feature>
<evidence type="ECO:0000256" key="2">
    <source>
        <dbReference type="ARBA" id="ARBA00022475"/>
    </source>
</evidence>
<dbReference type="CDD" id="cd17874">
    <property type="entry name" value="FtsY"/>
    <property type="match status" value="1"/>
</dbReference>
<evidence type="ECO:0000259" key="13">
    <source>
        <dbReference type="PROSITE" id="PS00300"/>
    </source>
</evidence>
<dbReference type="InterPro" id="IPR013822">
    <property type="entry name" value="Signal_recog_particl_SRP54_hlx"/>
</dbReference>
<dbReference type="SMART" id="SM00962">
    <property type="entry name" value="SRP54"/>
    <property type="match status" value="1"/>
</dbReference>
<dbReference type="SUPFAM" id="SSF47364">
    <property type="entry name" value="Domain of the SRP/SRP receptor G-proteins"/>
    <property type="match status" value="1"/>
</dbReference>
<dbReference type="FunCoup" id="D6Z2I4">
    <property type="interactions" value="513"/>
</dbReference>
<comment type="catalytic activity">
    <reaction evidence="9 11">
        <text>GTP + H2O = GDP + phosphate + H(+)</text>
        <dbReference type="Rhea" id="RHEA:19669"/>
        <dbReference type="ChEBI" id="CHEBI:15377"/>
        <dbReference type="ChEBI" id="CHEBI:15378"/>
        <dbReference type="ChEBI" id="CHEBI:37565"/>
        <dbReference type="ChEBI" id="CHEBI:43474"/>
        <dbReference type="ChEBI" id="CHEBI:58189"/>
        <dbReference type="EC" id="3.6.5.4"/>
    </reaction>
</comment>
<dbReference type="FunFam" id="3.40.50.300:FF:000053">
    <property type="entry name" value="Signal recognition particle receptor FtsY"/>
    <property type="match status" value="1"/>
</dbReference>
<feature type="binding site" evidence="11">
    <location>
        <begin position="261"/>
        <end position="265"/>
    </location>
    <ligand>
        <name>GTP</name>
        <dbReference type="ChEBI" id="CHEBI:37565"/>
    </ligand>
</feature>
<sequence length="397" mass="43506">MLSWFKKKLGRGEEEPTPTAPPLVEQTTEEWPAPEEEAVQPSAAAVERAEPAPTEAPAAAAEPPPAAANGFFNRLRQGLSRTRENLVSRMDELFLGKKVIDAELFDELEEILITADLGTATTHELLERAREQVKRDQLSDPKALEGILQQLLQDYLVQADRPAELVMPASGPFVIMVLGVNGVGKTTTIGKLAYKFKQAGQQVLLVAADTFRAAAIEQLQAWGQRVDAEVIAQQQGADPSSVIYDAFDYARPRNFDVIIVDTAGRLHTKVNLMEELRKIKRVMNQKIPGAPHEVMLVIDATTGQNGISQARLFHEAVEVSGIALTKLDGTSRGGIVVNICREFKIPIRFVGIGEQMEDLRDFEPREFVKALFTRGQDDNDQSHPPTSGAQAGTPAQS</sequence>
<dbReference type="NCBIfam" id="TIGR00064">
    <property type="entry name" value="ftsY"/>
    <property type="match status" value="1"/>
</dbReference>
<dbReference type="Gene3D" id="3.40.50.300">
    <property type="entry name" value="P-loop containing nucleotide triphosphate hydrolases"/>
    <property type="match status" value="1"/>
</dbReference>
<dbReference type="GO" id="GO:0003924">
    <property type="term" value="F:GTPase activity"/>
    <property type="evidence" value="ECO:0007669"/>
    <property type="project" value="UniProtKB-UniRule"/>
</dbReference>
<dbReference type="Proteomes" id="UP000001508">
    <property type="component" value="Chromosome"/>
</dbReference>
<dbReference type="GO" id="GO:0005525">
    <property type="term" value="F:GTP binding"/>
    <property type="evidence" value="ECO:0007669"/>
    <property type="project" value="UniProtKB-UniRule"/>
</dbReference>
<dbReference type="InterPro" id="IPR036225">
    <property type="entry name" value="SRP/SRP_N"/>
</dbReference>
<dbReference type="PROSITE" id="PS00300">
    <property type="entry name" value="SRP54"/>
    <property type="match status" value="1"/>
</dbReference>
<evidence type="ECO:0000256" key="10">
    <source>
        <dbReference type="ARBA" id="ARBA00053570"/>
    </source>
</evidence>
<dbReference type="GO" id="GO:0005737">
    <property type="term" value="C:cytoplasm"/>
    <property type="evidence" value="ECO:0007669"/>
    <property type="project" value="UniProtKB-SubCell"/>
</dbReference>
<keyword evidence="3 11" id="KW-0963">Cytoplasm</keyword>
<dbReference type="eggNOG" id="COG0552">
    <property type="taxonomic scope" value="Bacteria"/>
</dbReference>
<dbReference type="Pfam" id="PF00448">
    <property type="entry name" value="SRP54"/>
    <property type="match status" value="1"/>
</dbReference>
<gene>
    <name evidence="11" type="primary">ftsY</name>
    <name evidence="14" type="ordered locus">DaAHT2_1061</name>
</gene>
<evidence type="ECO:0000256" key="11">
    <source>
        <dbReference type="HAMAP-Rule" id="MF_00920"/>
    </source>
</evidence>
<accession>D6Z2I4</accession>
<comment type="subcellular location">
    <subcellularLocation>
        <location evidence="11">Cell inner membrane</location>
        <topology evidence="11">Peripheral membrane protein</topology>
        <orientation evidence="11">Cytoplasmic side</orientation>
    </subcellularLocation>
    <subcellularLocation>
        <location evidence="11">Cytoplasm</location>
    </subcellularLocation>
    <subcellularLocation>
        <location evidence="1">Cell membrane</location>
        <topology evidence="1">Peripheral membrane protein</topology>
        <orientation evidence="1">Cytoplasmic side</orientation>
    </subcellularLocation>
</comment>
<evidence type="ECO:0000256" key="7">
    <source>
        <dbReference type="ARBA" id="ARBA00023136"/>
    </source>
</evidence>
<dbReference type="InterPro" id="IPR004390">
    <property type="entry name" value="SR_rcpt_FtsY"/>
</dbReference>
<dbReference type="SMART" id="SM00382">
    <property type="entry name" value="AAA"/>
    <property type="match status" value="1"/>
</dbReference>
<evidence type="ECO:0000256" key="9">
    <source>
        <dbReference type="ARBA" id="ARBA00048027"/>
    </source>
</evidence>
<evidence type="ECO:0000256" key="4">
    <source>
        <dbReference type="ARBA" id="ARBA00022741"/>
    </source>
</evidence>
<dbReference type="RefSeq" id="WP_013163288.1">
    <property type="nucleotide sequence ID" value="NC_014216.1"/>
</dbReference>
<evidence type="ECO:0000256" key="5">
    <source>
        <dbReference type="ARBA" id="ARBA00022801"/>
    </source>
</evidence>
<dbReference type="PANTHER" id="PTHR43134">
    <property type="entry name" value="SIGNAL RECOGNITION PARTICLE RECEPTOR SUBUNIT ALPHA"/>
    <property type="match status" value="1"/>
</dbReference>
<organism evidence="14 15">
    <name type="scientific">Desulfurivibrio alkaliphilus (strain DSM 19089 / UNIQEM U267 / AHT2)</name>
    <dbReference type="NCBI Taxonomy" id="589865"/>
    <lineage>
        <taxon>Bacteria</taxon>
        <taxon>Pseudomonadati</taxon>
        <taxon>Thermodesulfobacteriota</taxon>
        <taxon>Desulfobulbia</taxon>
        <taxon>Desulfobulbales</taxon>
        <taxon>Desulfobulbaceae</taxon>
        <taxon>Desulfurivibrio</taxon>
    </lineage>
</organism>
<dbReference type="SUPFAM" id="SSF52540">
    <property type="entry name" value="P-loop containing nucleoside triphosphate hydrolases"/>
    <property type="match status" value="1"/>
</dbReference>
<dbReference type="OrthoDB" id="9804720at2"/>
<feature type="region of interest" description="Disordered" evidence="12">
    <location>
        <begin position="1"/>
        <end position="69"/>
    </location>
</feature>
<feature type="domain" description="SRP54-type proteins GTP-binding" evidence="13">
    <location>
        <begin position="346"/>
        <end position="359"/>
    </location>
</feature>
<dbReference type="HAMAP" id="MF_00920">
    <property type="entry name" value="FtsY"/>
    <property type="match status" value="1"/>
</dbReference>
<dbReference type="InterPro" id="IPR042101">
    <property type="entry name" value="SRP54_N_sf"/>
</dbReference>
<evidence type="ECO:0000256" key="1">
    <source>
        <dbReference type="ARBA" id="ARBA00004413"/>
    </source>
</evidence>
<feature type="region of interest" description="Disordered" evidence="12">
    <location>
        <begin position="374"/>
        <end position="397"/>
    </location>
</feature>
<dbReference type="Gene3D" id="1.20.120.140">
    <property type="entry name" value="Signal recognition particle SRP54, nucleotide-binding domain"/>
    <property type="match status" value="1"/>
</dbReference>
<dbReference type="InterPro" id="IPR000897">
    <property type="entry name" value="SRP54_GTPase_dom"/>
</dbReference>
<dbReference type="EMBL" id="CP001940">
    <property type="protein sequence ID" value="ADH85759.1"/>
    <property type="molecule type" value="Genomic_DNA"/>
</dbReference>
<keyword evidence="7 11" id="KW-0472">Membrane</keyword>
<dbReference type="GO" id="GO:0005886">
    <property type="term" value="C:plasma membrane"/>
    <property type="evidence" value="ECO:0007669"/>
    <property type="project" value="UniProtKB-SubCell"/>
</dbReference>
<comment type="subunit">
    <text evidence="11">Part of the signal recognition particle protein translocation system, which is composed of SRP and FtsY.</text>
</comment>
<dbReference type="STRING" id="589865.DaAHT2_1061"/>
<dbReference type="PANTHER" id="PTHR43134:SF1">
    <property type="entry name" value="SIGNAL RECOGNITION PARTICLE RECEPTOR SUBUNIT ALPHA"/>
    <property type="match status" value="1"/>
</dbReference>
<dbReference type="HOGENOM" id="CLU_009301_0_2_7"/>
<proteinExistence type="inferred from homology"/>
<dbReference type="EC" id="3.6.5.4" evidence="11"/>
<dbReference type="GO" id="GO:0005047">
    <property type="term" value="F:signal recognition particle binding"/>
    <property type="evidence" value="ECO:0007669"/>
    <property type="project" value="TreeGrafter"/>
</dbReference>
<feature type="binding site" evidence="11">
    <location>
        <begin position="179"/>
        <end position="186"/>
    </location>
    <ligand>
        <name>GTP</name>
        <dbReference type="ChEBI" id="CHEBI:37565"/>
    </ligand>
</feature>
<dbReference type="SMART" id="SM00963">
    <property type="entry name" value="SRP54_N"/>
    <property type="match status" value="1"/>
</dbReference>
<feature type="compositionally biased region" description="Low complexity" evidence="12">
    <location>
        <begin position="41"/>
        <end position="61"/>
    </location>
</feature>
<dbReference type="GO" id="GO:0006614">
    <property type="term" value="P:SRP-dependent cotranslational protein targeting to membrane"/>
    <property type="evidence" value="ECO:0007669"/>
    <property type="project" value="InterPro"/>
</dbReference>
<feature type="compositionally biased region" description="Polar residues" evidence="12">
    <location>
        <begin position="382"/>
        <end position="397"/>
    </location>
</feature>
<keyword evidence="4 11" id="KW-0547">Nucleotide-binding</keyword>
<evidence type="ECO:0000256" key="8">
    <source>
        <dbReference type="ARBA" id="ARBA00023170"/>
    </source>
</evidence>
<evidence type="ECO:0000256" key="12">
    <source>
        <dbReference type="SAM" id="MobiDB-lite"/>
    </source>
</evidence>
<evidence type="ECO:0000256" key="6">
    <source>
        <dbReference type="ARBA" id="ARBA00023134"/>
    </source>
</evidence>
<keyword evidence="6 11" id="KW-0342">GTP-binding</keyword>
<keyword evidence="11" id="KW-0997">Cell inner membrane</keyword>
<dbReference type="Pfam" id="PF02881">
    <property type="entry name" value="SRP54_N"/>
    <property type="match status" value="1"/>
</dbReference>
<evidence type="ECO:0000313" key="15">
    <source>
        <dbReference type="Proteomes" id="UP000001508"/>
    </source>
</evidence>
<dbReference type="FunFam" id="1.20.120.140:FF:000002">
    <property type="entry name" value="Signal recognition particle receptor FtsY"/>
    <property type="match status" value="1"/>
</dbReference>
<keyword evidence="5 11" id="KW-0378">Hydrolase</keyword>
<keyword evidence="15" id="KW-1185">Reference proteome</keyword>
<comment type="function">
    <text evidence="10">Involved in targeting and insertion of nascent membrane proteins into the cytoplasmic membrane. Acts as a receptor for the complex formed by the signal recognition particle (SRP) and the ribosome-nascent chain (RNC). Interaction with SRP-RNC leads to the transfer of the RNC complex to the Sec translocase for insertion into the membrane, the hydrolysis of GTP by both Ffh and FtsY, and the dissociation of the SRP-FtsY complex into the individual components.</text>
</comment>
<dbReference type="InterPro" id="IPR027417">
    <property type="entry name" value="P-loop_NTPase"/>
</dbReference>